<dbReference type="EMBL" id="JACGCI010000043">
    <property type="protein sequence ID" value="KAF6752652.1"/>
    <property type="molecule type" value="Genomic_DNA"/>
</dbReference>
<organism evidence="4 5">
    <name type="scientific">Ephemerocybe angulata</name>
    <dbReference type="NCBI Taxonomy" id="980116"/>
    <lineage>
        <taxon>Eukaryota</taxon>
        <taxon>Fungi</taxon>
        <taxon>Dikarya</taxon>
        <taxon>Basidiomycota</taxon>
        <taxon>Agaricomycotina</taxon>
        <taxon>Agaricomycetes</taxon>
        <taxon>Agaricomycetidae</taxon>
        <taxon>Agaricales</taxon>
        <taxon>Agaricineae</taxon>
        <taxon>Psathyrellaceae</taxon>
        <taxon>Ephemerocybe</taxon>
    </lineage>
</organism>
<dbReference type="InterPro" id="IPR009880">
    <property type="entry name" value="Glyoxal_oxidase_N"/>
</dbReference>
<evidence type="ECO:0000256" key="1">
    <source>
        <dbReference type="ARBA" id="ARBA00022729"/>
    </source>
</evidence>
<dbReference type="InterPro" id="IPR037293">
    <property type="entry name" value="Gal_Oxidase_central_sf"/>
</dbReference>
<proteinExistence type="predicted"/>
<feature type="domain" description="WSC" evidence="3">
    <location>
        <begin position="151"/>
        <end position="245"/>
    </location>
</feature>
<feature type="domain" description="WSC" evidence="3">
    <location>
        <begin position="273"/>
        <end position="363"/>
    </location>
</feature>
<keyword evidence="1 2" id="KW-0732">Signal</keyword>
<feature type="chain" id="PRO_5034906508" evidence="2">
    <location>
        <begin position="22"/>
        <end position="1006"/>
    </location>
</feature>
<evidence type="ECO:0000313" key="4">
    <source>
        <dbReference type="EMBL" id="KAF6752652.1"/>
    </source>
</evidence>
<name>A0A8H6HUP0_9AGAR</name>
<dbReference type="SUPFAM" id="SSF50965">
    <property type="entry name" value="Galactose oxidase, central domain"/>
    <property type="match status" value="1"/>
</dbReference>
<accession>A0A8H6HUP0</accession>
<dbReference type="Pfam" id="PF07250">
    <property type="entry name" value="Glyoxal_oxid_N"/>
    <property type="match status" value="1"/>
</dbReference>
<protein>
    <submittedName>
        <fullName evidence="4">Copper radical oxidase</fullName>
    </submittedName>
</protein>
<feature type="domain" description="WSC" evidence="3">
    <location>
        <begin position="382"/>
        <end position="478"/>
    </location>
</feature>
<dbReference type="InterPro" id="IPR015202">
    <property type="entry name" value="GO-like_E_set"/>
</dbReference>
<dbReference type="Pfam" id="PF01822">
    <property type="entry name" value="WSC"/>
    <property type="match status" value="4"/>
</dbReference>
<feature type="domain" description="WSC" evidence="3">
    <location>
        <begin position="44"/>
        <end position="138"/>
    </location>
</feature>
<dbReference type="InterPro" id="IPR002889">
    <property type="entry name" value="WSC_carb-bd"/>
</dbReference>
<dbReference type="Gene3D" id="2.130.10.80">
    <property type="entry name" value="Galactose oxidase/kelch, beta-propeller"/>
    <property type="match status" value="1"/>
</dbReference>
<dbReference type="PANTHER" id="PTHR32208:SF105">
    <property type="entry name" value="COPPER RADICAL OXIDASE"/>
    <property type="match status" value="1"/>
</dbReference>
<dbReference type="Gene3D" id="2.60.40.10">
    <property type="entry name" value="Immunoglobulins"/>
    <property type="match status" value="1"/>
</dbReference>
<reference evidence="4 5" key="1">
    <citation type="submission" date="2020-07" db="EMBL/GenBank/DDBJ databases">
        <title>Comparative genomics of pyrophilous fungi reveals a link between fire events and developmental genes.</title>
        <authorList>
            <consortium name="DOE Joint Genome Institute"/>
            <person name="Steindorff A.S."/>
            <person name="Carver A."/>
            <person name="Calhoun S."/>
            <person name="Stillman K."/>
            <person name="Liu H."/>
            <person name="Lipzen A."/>
            <person name="Pangilinan J."/>
            <person name="Labutti K."/>
            <person name="Bruns T.D."/>
            <person name="Grigoriev I.V."/>
        </authorList>
    </citation>
    <scope>NUCLEOTIDE SEQUENCE [LARGE SCALE GENOMIC DNA]</scope>
    <source>
        <strain evidence="4 5">CBS 144469</strain>
    </source>
</reference>
<dbReference type="AlphaFoldDB" id="A0A8H6HUP0"/>
<dbReference type="PROSITE" id="PS51212">
    <property type="entry name" value="WSC"/>
    <property type="match status" value="4"/>
</dbReference>
<comment type="caution">
    <text evidence="4">The sequence shown here is derived from an EMBL/GenBank/DDBJ whole genome shotgun (WGS) entry which is preliminary data.</text>
</comment>
<dbReference type="InterPro" id="IPR013783">
    <property type="entry name" value="Ig-like_fold"/>
</dbReference>
<dbReference type="PANTHER" id="PTHR32208">
    <property type="entry name" value="SECRETED PROTEIN-RELATED"/>
    <property type="match status" value="1"/>
</dbReference>
<evidence type="ECO:0000259" key="3">
    <source>
        <dbReference type="PROSITE" id="PS51212"/>
    </source>
</evidence>
<evidence type="ECO:0000256" key="2">
    <source>
        <dbReference type="SAM" id="SignalP"/>
    </source>
</evidence>
<dbReference type="Pfam" id="PF09118">
    <property type="entry name" value="GO-like_E_set"/>
    <property type="match status" value="1"/>
</dbReference>
<dbReference type="SMART" id="SM00321">
    <property type="entry name" value="WSC"/>
    <property type="match status" value="4"/>
</dbReference>
<dbReference type="InterPro" id="IPR014756">
    <property type="entry name" value="Ig_E-set"/>
</dbReference>
<dbReference type="CDD" id="cd02851">
    <property type="entry name" value="E_set_GO_C"/>
    <property type="match status" value="1"/>
</dbReference>
<gene>
    <name evidence="4" type="ORF">DFP72DRAFT_815181</name>
</gene>
<sequence length="1006" mass="105939">MPLPRALLAAIVLPVIPLSLASEHIPLHSYRHRRQTIPSTLPGAWTSQGCVTDNVNGRALTGPNYASGSAMTIEACITFCDAQNNIFAGVEYSVNCGNSISGVGNGVAVSSTECNMPCSGNTLQPCGGPGRLNLFWSGDEPAPTAIAEIQDWDSLGCYSEGLNGQRTLTTGMGVQGAMTTEKCTAACFNGGFRLAGTEYSGECFCGNAILNGGAPAPTADCNMPCAGAPTQFCGGPARLNVYNYTGTALPAIPGGGGAVGGGNPAPATGLAAPWTYGGCWIDNAHGRAMPVGKGGAPAQTVQTCIAQCTADGYTLAGIEYAICGNTLVNGAVIAPDAQCNMACSGNATQACGGANRLSVYTSTGNVTALPVPAPQTTNLPGQWQYRGCLIEAVGKRIFDNQIIWPTNNSAVACMTQCAKFGFSASGTEYGQECYCGDATDVTANNGVWAPEAQCDTPCPGDPTHICGSGNRLTTYFWNGTINNWKKPANTGRVRGTVVVPLITTVGINNKVTFLEKHGTGFPNTTGAYELDISLAHNFSAAWREMHLKTDVFCAGSVILPDKAGRQINVGGWSLDSTFGVRLFTPNGVEGTNSTSDWEEDFNTLKLQRGRWYPTASVLANGTILVMGGQIGSNDKPEPSLELLPKPAGGSTVLQLPWLQRTDPNNLYPFIFILPSKNVFVVYYNEARILDPTTFQTVKELPNMPGAVNNFLGGRTYPLAGAAVPLPQRAPYTDPLEILVCGGSTEGGGQAIDNCVRSAPEAASPEWSIERMPSRRVMPNMVSMPDGTVMIMNGAFHGVAGFGLAEDPNLTAILYSPDEPKGSRFSILNSTIVARMYHSEATLLVDGRVLVSGSDPQTNFEDGTPRYPEEFRVEVYVPPYLSEGRTQPTYTLPAASKDWAYGGSYTITNVKLFHGTTTTMRVSLLAATSSTHGNTMGARTIFPAFKCNGATCTIIAPPNAGVSPPGWHMLFILDGPTPSFAKWVRIGGDPSNLGNWPNLPGFTLPGV</sequence>
<dbReference type="Proteomes" id="UP000521943">
    <property type="component" value="Unassembled WGS sequence"/>
</dbReference>
<evidence type="ECO:0000313" key="5">
    <source>
        <dbReference type="Proteomes" id="UP000521943"/>
    </source>
</evidence>
<dbReference type="OrthoDB" id="2019572at2759"/>
<keyword evidence="5" id="KW-1185">Reference proteome</keyword>
<feature type="signal peptide" evidence="2">
    <location>
        <begin position="1"/>
        <end position="21"/>
    </location>
</feature>
<dbReference type="SUPFAM" id="SSF81296">
    <property type="entry name" value="E set domains"/>
    <property type="match status" value="1"/>
</dbReference>
<dbReference type="InterPro" id="IPR011043">
    <property type="entry name" value="Gal_Oxase/kelch_b-propeller"/>
</dbReference>